<dbReference type="PANTHER" id="PTHR42085">
    <property type="entry name" value="F-BOX DOMAIN-CONTAINING PROTEIN"/>
    <property type="match status" value="1"/>
</dbReference>
<dbReference type="PANTHER" id="PTHR42085:SF2">
    <property type="entry name" value="F-BOX DOMAIN-CONTAINING PROTEIN"/>
    <property type="match status" value="1"/>
</dbReference>
<accession>A0A9P4K8S3</accession>
<dbReference type="EMBL" id="ML986629">
    <property type="protein sequence ID" value="KAF2263163.1"/>
    <property type="molecule type" value="Genomic_DNA"/>
</dbReference>
<reference evidence="2" key="1">
    <citation type="journal article" date="2020" name="Stud. Mycol.">
        <title>101 Dothideomycetes genomes: A test case for predicting lifestyles and emergence of pathogens.</title>
        <authorList>
            <person name="Haridas S."/>
            <person name="Albert R."/>
            <person name="Binder M."/>
            <person name="Bloem J."/>
            <person name="LaButti K."/>
            <person name="Salamov A."/>
            <person name="Andreopoulos B."/>
            <person name="Baker S."/>
            <person name="Barry K."/>
            <person name="Bills G."/>
            <person name="Bluhm B."/>
            <person name="Cannon C."/>
            <person name="Castanera R."/>
            <person name="Culley D."/>
            <person name="Daum C."/>
            <person name="Ezra D."/>
            <person name="Gonzalez J."/>
            <person name="Henrissat B."/>
            <person name="Kuo A."/>
            <person name="Liang C."/>
            <person name="Lipzen A."/>
            <person name="Lutzoni F."/>
            <person name="Magnuson J."/>
            <person name="Mondo S."/>
            <person name="Nolan M."/>
            <person name="Ohm R."/>
            <person name="Pangilinan J."/>
            <person name="Park H.-J."/>
            <person name="Ramirez L."/>
            <person name="Alfaro M."/>
            <person name="Sun H."/>
            <person name="Tritt A."/>
            <person name="Yoshinaga Y."/>
            <person name="Zwiers L.-H."/>
            <person name="Turgeon B."/>
            <person name="Goodwin S."/>
            <person name="Spatafora J."/>
            <person name="Crous P."/>
            <person name="Grigoriev I."/>
        </authorList>
    </citation>
    <scope>NUCLEOTIDE SEQUENCE [LARGE SCALE GENOMIC DNA]</scope>
    <source>
        <strain evidence="2">CBS 304.66</strain>
    </source>
</reference>
<dbReference type="InterPro" id="IPR011990">
    <property type="entry name" value="TPR-like_helical_dom_sf"/>
</dbReference>
<name>A0A9P4K8S3_9PLEO</name>
<sequence length="480" mass="53448">MSSVLKRDSMDAITEELEAKLKEAALDQSTASQNKRLGLADLPPSVRNNIYKHVLDTEFVNLGKPNVSYTHSIRDGVLHFKASRPPFPIDTALFYVSKNISAEAVKYFYSQNLFIKLSIYTADARHAKTMLEDSGLLFSTTTTERLDRVKNHAMDLTVLEKNSSQLRASVMFPAQYLPRLINFLNEASKTTASWSQHHSLFINVLNTYDFPLAKLQGDLLELFRLLTNLGAVTIDNENLLPGYAQDLQESMTAASFTATHWLGALLQLAEQGDENLRGKKFALAKEYYEAVIIALTYGYLTRAEVLHTQAESFPEAIQHLRWRCELHLSKSLSGLESSIAGTGNSLTDADLSSKRRLIAKDMLQAESSASRALSLSTDSPSPSSNPWFATIPAETIPPNKAEWFTDAERGQSWLQCGVAHMALGEYLFAAGDLERASRLLQGNEELGKEVEDRFAEAREKIDWNIRPGVGLEKAARLVRG</sequence>
<dbReference type="Gene3D" id="1.25.40.10">
    <property type="entry name" value="Tetratricopeptide repeat domain"/>
    <property type="match status" value="1"/>
</dbReference>
<dbReference type="OrthoDB" id="62952at2759"/>
<dbReference type="InterPro" id="IPR038883">
    <property type="entry name" value="AN11006-like"/>
</dbReference>
<organism evidence="1 2">
    <name type="scientific">Lojkania enalia</name>
    <dbReference type="NCBI Taxonomy" id="147567"/>
    <lineage>
        <taxon>Eukaryota</taxon>
        <taxon>Fungi</taxon>
        <taxon>Dikarya</taxon>
        <taxon>Ascomycota</taxon>
        <taxon>Pezizomycotina</taxon>
        <taxon>Dothideomycetes</taxon>
        <taxon>Pleosporomycetidae</taxon>
        <taxon>Pleosporales</taxon>
        <taxon>Pleosporales incertae sedis</taxon>
        <taxon>Lojkania</taxon>
    </lineage>
</organism>
<protein>
    <submittedName>
        <fullName evidence="1">Uncharacterized protein</fullName>
    </submittedName>
</protein>
<dbReference type="Proteomes" id="UP000800093">
    <property type="component" value="Unassembled WGS sequence"/>
</dbReference>
<comment type="caution">
    <text evidence="1">The sequence shown here is derived from an EMBL/GenBank/DDBJ whole genome shotgun (WGS) entry which is preliminary data.</text>
</comment>
<dbReference type="AlphaFoldDB" id="A0A9P4K8S3"/>
<evidence type="ECO:0000313" key="2">
    <source>
        <dbReference type="Proteomes" id="UP000800093"/>
    </source>
</evidence>
<keyword evidence="2" id="KW-1185">Reference proteome</keyword>
<evidence type="ECO:0000313" key="1">
    <source>
        <dbReference type="EMBL" id="KAF2263163.1"/>
    </source>
</evidence>
<gene>
    <name evidence="1" type="ORF">CC78DRAFT_569191</name>
</gene>
<proteinExistence type="predicted"/>